<dbReference type="EMBL" id="FWXY01000016">
    <property type="protein sequence ID" value="SMC94022.1"/>
    <property type="molecule type" value="Genomic_DNA"/>
</dbReference>
<dbReference type="AlphaFoldDB" id="A0A1W2DA83"/>
<feature type="chain" id="PRO_5012167451" description="Lipoprotein" evidence="1">
    <location>
        <begin position="24"/>
        <end position="114"/>
    </location>
</feature>
<evidence type="ECO:0000313" key="2">
    <source>
        <dbReference type="EMBL" id="SMC94022.1"/>
    </source>
</evidence>
<dbReference type="PROSITE" id="PS51257">
    <property type="entry name" value="PROKAR_LIPOPROTEIN"/>
    <property type="match status" value="1"/>
</dbReference>
<gene>
    <name evidence="2" type="ORF">SAMN02746065_11631</name>
</gene>
<keyword evidence="1" id="KW-0732">Signal</keyword>
<keyword evidence="3" id="KW-1185">Reference proteome</keyword>
<name>A0A1W2DA83_9BACT</name>
<organism evidence="2 3">
    <name type="scientific">Desulfocicer vacuolatum DSM 3385</name>
    <dbReference type="NCBI Taxonomy" id="1121400"/>
    <lineage>
        <taxon>Bacteria</taxon>
        <taxon>Pseudomonadati</taxon>
        <taxon>Thermodesulfobacteriota</taxon>
        <taxon>Desulfobacteria</taxon>
        <taxon>Desulfobacterales</taxon>
        <taxon>Desulfobacteraceae</taxon>
        <taxon>Desulfocicer</taxon>
    </lineage>
</organism>
<feature type="signal peptide" evidence="1">
    <location>
        <begin position="1"/>
        <end position="23"/>
    </location>
</feature>
<proteinExistence type="predicted"/>
<dbReference type="RefSeq" id="WP_084070115.1">
    <property type="nucleotide sequence ID" value="NZ_FWXY01000016.1"/>
</dbReference>
<sequence>MTALKTRIFIIFSLLFLTLSCQSMDLQNSDGAYYSGRHAGAKLAKQDALNHRCTDYNRQPSNFMRMQIKTHLKADKTHRSPSYIKGFKWGYRVAFRDYADTYCGGNDYSELLNH</sequence>
<reference evidence="2 3" key="1">
    <citation type="submission" date="2017-04" db="EMBL/GenBank/DDBJ databases">
        <authorList>
            <person name="Afonso C.L."/>
            <person name="Miller P.J."/>
            <person name="Scott M.A."/>
            <person name="Spackman E."/>
            <person name="Goraichik I."/>
            <person name="Dimitrov K.M."/>
            <person name="Suarez D.L."/>
            <person name="Swayne D.E."/>
        </authorList>
    </citation>
    <scope>NUCLEOTIDE SEQUENCE [LARGE SCALE GENOMIC DNA]</scope>
    <source>
        <strain evidence="2 3">DSM 3385</strain>
    </source>
</reference>
<accession>A0A1W2DA83</accession>
<evidence type="ECO:0000313" key="3">
    <source>
        <dbReference type="Proteomes" id="UP000192418"/>
    </source>
</evidence>
<evidence type="ECO:0000256" key="1">
    <source>
        <dbReference type="SAM" id="SignalP"/>
    </source>
</evidence>
<protein>
    <recommendedName>
        <fullName evidence="4">Lipoprotein</fullName>
    </recommendedName>
</protein>
<evidence type="ECO:0008006" key="4">
    <source>
        <dbReference type="Google" id="ProtNLM"/>
    </source>
</evidence>
<dbReference type="Proteomes" id="UP000192418">
    <property type="component" value="Unassembled WGS sequence"/>
</dbReference>